<name>A0A0D3I329_EMIH1</name>
<feature type="binding site" evidence="6">
    <location>
        <begin position="250"/>
        <end position="251"/>
    </location>
    <ligand>
        <name>substrate</name>
    </ligand>
</feature>
<proteinExistence type="inferred from homology"/>
<dbReference type="Proteomes" id="UP000013827">
    <property type="component" value="Unassembled WGS sequence"/>
</dbReference>
<keyword evidence="8" id="KW-0732">Signal</keyword>
<dbReference type="PANTHER" id="PTHR11931">
    <property type="entry name" value="PHOSPHOGLYCERATE MUTASE"/>
    <property type="match status" value="1"/>
</dbReference>
<dbReference type="GO" id="GO:0006096">
    <property type="term" value="P:glycolytic process"/>
    <property type="evidence" value="ECO:0007669"/>
    <property type="project" value="UniProtKB-KW"/>
</dbReference>
<protein>
    <recommendedName>
        <fullName evidence="2">phosphoglycerate mutase (2,3-diphosphoglycerate-dependent)</fullName>
        <ecNumber evidence="2">5.4.2.11</ecNumber>
    </recommendedName>
</protein>
<reference evidence="10" key="1">
    <citation type="journal article" date="2013" name="Nature">
        <title>Pan genome of the phytoplankton Emiliania underpins its global distribution.</title>
        <authorList>
            <person name="Read B.A."/>
            <person name="Kegel J."/>
            <person name="Klute M.J."/>
            <person name="Kuo A."/>
            <person name="Lefebvre S.C."/>
            <person name="Maumus F."/>
            <person name="Mayer C."/>
            <person name="Miller J."/>
            <person name="Monier A."/>
            <person name="Salamov A."/>
            <person name="Young J."/>
            <person name="Aguilar M."/>
            <person name="Claverie J.M."/>
            <person name="Frickenhaus S."/>
            <person name="Gonzalez K."/>
            <person name="Herman E.K."/>
            <person name="Lin Y.C."/>
            <person name="Napier J."/>
            <person name="Ogata H."/>
            <person name="Sarno A.F."/>
            <person name="Shmutz J."/>
            <person name="Schroeder D."/>
            <person name="de Vargas C."/>
            <person name="Verret F."/>
            <person name="von Dassow P."/>
            <person name="Valentin K."/>
            <person name="Van de Peer Y."/>
            <person name="Wheeler G."/>
            <person name="Dacks J.B."/>
            <person name="Delwiche C.F."/>
            <person name="Dyhrman S.T."/>
            <person name="Glockner G."/>
            <person name="John U."/>
            <person name="Richards T."/>
            <person name="Worden A.Z."/>
            <person name="Zhang X."/>
            <person name="Grigoriev I.V."/>
            <person name="Allen A.E."/>
            <person name="Bidle K."/>
            <person name="Borodovsky M."/>
            <person name="Bowler C."/>
            <person name="Brownlee C."/>
            <person name="Cock J.M."/>
            <person name="Elias M."/>
            <person name="Gladyshev V.N."/>
            <person name="Groth M."/>
            <person name="Guda C."/>
            <person name="Hadaegh A."/>
            <person name="Iglesias-Rodriguez M.D."/>
            <person name="Jenkins J."/>
            <person name="Jones B.M."/>
            <person name="Lawson T."/>
            <person name="Leese F."/>
            <person name="Lindquist E."/>
            <person name="Lobanov A."/>
            <person name="Lomsadze A."/>
            <person name="Malik S.B."/>
            <person name="Marsh M.E."/>
            <person name="Mackinder L."/>
            <person name="Mock T."/>
            <person name="Mueller-Roeber B."/>
            <person name="Pagarete A."/>
            <person name="Parker M."/>
            <person name="Probert I."/>
            <person name="Quesneville H."/>
            <person name="Raines C."/>
            <person name="Rensing S.A."/>
            <person name="Riano-Pachon D.M."/>
            <person name="Richier S."/>
            <person name="Rokitta S."/>
            <person name="Shiraiwa Y."/>
            <person name="Soanes D.M."/>
            <person name="van der Giezen M."/>
            <person name="Wahlund T.M."/>
            <person name="Williams B."/>
            <person name="Wilson W."/>
            <person name="Wolfe G."/>
            <person name="Wurch L.L."/>
        </authorList>
    </citation>
    <scope>NUCLEOTIDE SEQUENCE</scope>
</reference>
<organism evidence="9 10">
    <name type="scientific">Emiliania huxleyi (strain CCMP1516)</name>
    <dbReference type="NCBI Taxonomy" id="280463"/>
    <lineage>
        <taxon>Eukaryota</taxon>
        <taxon>Haptista</taxon>
        <taxon>Haptophyta</taxon>
        <taxon>Prymnesiophyceae</taxon>
        <taxon>Isochrysidales</taxon>
        <taxon>Noelaerhabdaceae</taxon>
        <taxon>Emiliania</taxon>
    </lineage>
</organism>
<evidence type="ECO:0000313" key="9">
    <source>
        <dbReference type="EnsemblProtists" id="EOD05664"/>
    </source>
</evidence>
<dbReference type="HOGENOM" id="CLU_033323_1_3_1"/>
<dbReference type="InterPro" id="IPR005952">
    <property type="entry name" value="Phosphogly_mut1"/>
</dbReference>
<feature type="site" description="Transition state stabilizer" evidence="7">
    <location>
        <position position="249"/>
    </location>
</feature>
<dbReference type="CDD" id="cd07067">
    <property type="entry name" value="HP_PGM_like"/>
    <property type="match status" value="1"/>
</dbReference>
<dbReference type="eggNOG" id="KOG0235">
    <property type="taxonomic scope" value="Eukaryota"/>
</dbReference>
<dbReference type="STRING" id="2903.R1DA16"/>
<feature type="active site" description="Tele-phosphohistidine intermediate" evidence="5">
    <location>
        <position position="71"/>
    </location>
</feature>
<dbReference type="GeneID" id="17251756"/>
<dbReference type="AlphaFoldDB" id="A0A0D3I329"/>
<dbReference type="NCBIfam" id="TIGR01258">
    <property type="entry name" value="pgm_1"/>
    <property type="match status" value="1"/>
</dbReference>
<dbReference type="SMART" id="SM00855">
    <property type="entry name" value="PGAM"/>
    <property type="match status" value="1"/>
</dbReference>
<evidence type="ECO:0000256" key="1">
    <source>
        <dbReference type="ARBA" id="ARBA00006717"/>
    </source>
</evidence>
<sequence>MKSFAVVVLALAAAEALQLHPAGANGAVRTAGAIGAVRTAGALRPAARRSGEIHLLDKKGEAHSTVVFLRHGQSTWNADSLFTGWADVELTTLGKNEAAGAAATLWKEGIEFDVAYCSRLKRARQTLEIVLSISGQEEVPVNACWRLNERMYGGLTGLNKKETAAKYGDEQVKRWRRSYDVPPPPVEKDSPFYPGNNPQYYHIREEELPLSECLKARARADTLERTLPYWESDIVPALTKGKTVLVAAHGNSIRGILKHLDAIPDEERDQPRSVEISVPLVYQLDASLKPIAAEGAVAPLSGVFLGSADTRSRLISADLG</sequence>
<feature type="binding site" evidence="6">
    <location>
        <begin position="83"/>
        <end position="84"/>
    </location>
    <ligand>
        <name>substrate</name>
    </ligand>
</feature>
<dbReference type="SUPFAM" id="SSF53254">
    <property type="entry name" value="Phosphoglycerate mutase-like"/>
    <property type="match status" value="1"/>
</dbReference>
<keyword evidence="10" id="KW-1185">Reference proteome</keyword>
<reference evidence="9" key="2">
    <citation type="submission" date="2024-10" db="UniProtKB">
        <authorList>
            <consortium name="EnsemblProtists"/>
        </authorList>
    </citation>
    <scope>IDENTIFICATION</scope>
</reference>
<evidence type="ECO:0000256" key="5">
    <source>
        <dbReference type="PIRSR" id="PIRSR613078-1"/>
    </source>
</evidence>
<keyword evidence="4" id="KW-0413">Isomerase</keyword>
<comment type="similarity">
    <text evidence="1">Belongs to the phosphoglycerate mutase family. BPG-dependent PGAM subfamily.</text>
</comment>
<dbReference type="HAMAP" id="MF_01039">
    <property type="entry name" value="PGAM_GpmA"/>
    <property type="match status" value="1"/>
</dbReference>
<dbReference type="RefSeq" id="XP_005758093.1">
    <property type="nucleotide sequence ID" value="XM_005758036.1"/>
</dbReference>
<evidence type="ECO:0000313" key="10">
    <source>
        <dbReference type="Proteomes" id="UP000013827"/>
    </source>
</evidence>
<evidence type="ECO:0000256" key="2">
    <source>
        <dbReference type="ARBA" id="ARBA00012028"/>
    </source>
</evidence>
<feature type="binding site" evidence="6">
    <location>
        <begin position="176"/>
        <end position="177"/>
    </location>
    <ligand>
        <name>substrate</name>
    </ligand>
</feature>
<dbReference type="EnsemblProtists" id="EOD05664">
    <property type="protein sequence ID" value="EOD05664"/>
    <property type="gene ID" value="EMIHUDRAFT_428531"/>
</dbReference>
<evidence type="ECO:0000256" key="8">
    <source>
        <dbReference type="SAM" id="SignalP"/>
    </source>
</evidence>
<dbReference type="InterPro" id="IPR013078">
    <property type="entry name" value="His_Pase_superF_clade-1"/>
</dbReference>
<evidence type="ECO:0000256" key="6">
    <source>
        <dbReference type="PIRSR" id="PIRSR613078-2"/>
    </source>
</evidence>
<dbReference type="EC" id="5.4.2.11" evidence="2"/>
<keyword evidence="3" id="KW-0324">Glycolysis</keyword>
<dbReference type="Gene3D" id="3.40.50.1240">
    <property type="entry name" value="Phosphoglycerate mutase-like"/>
    <property type="match status" value="1"/>
</dbReference>
<accession>A0A0D3I329</accession>
<feature type="signal peptide" evidence="8">
    <location>
        <begin position="1"/>
        <end position="16"/>
    </location>
</feature>
<feature type="active site" description="Proton donor/acceptor" evidence="5">
    <location>
        <position position="149"/>
    </location>
</feature>
<dbReference type="InterPro" id="IPR029033">
    <property type="entry name" value="His_PPase_superfam"/>
</dbReference>
<dbReference type="PaxDb" id="2903-EOD05664"/>
<evidence type="ECO:0000256" key="4">
    <source>
        <dbReference type="ARBA" id="ARBA00023235"/>
    </source>
</evidence>
<dbReference type="Pfam" id="PF00300">
    <property type="entry name" value="His_Phos_1"/>
    <property type="match status" value="1"/>
</dbReference>
<feature type="binding site" evidence="6">
    <location>
        <begin position="149"/>
        <end position="152"/>
    </location>
    <ligand>
        <name>substrate</name>
    </ligand>
</feature>
<feature type="binding site" evidence="6">
    <location>
        <position position="122"/>
    </location>
    <ligand>
        <name>substrate</name>
    </ligand>
</feature>
<feature type="binding site" evidence="6">
    <location>
        <position position="160"/>
    </location>
    <ligand>
        <name>substrate</name>
    </ligand>
</feature>
<dbReference type="GO" id="GO:0004619">
    <property type="term" value="F:phosphoglycerate mutase activity"/>
    <property type="evidence" value="ECO:0007669"/>
    <property type="project" value="UniProtKB-EC"/>
</dbReference>
<dbReference type="KEGG" id="ehx:EMIHUDRAFT_428531"/>
<feature type="chain" id="PRO_5044290896" description="phosphoglycerate mutase (2,3-diphosphoglycerate-dependent)" evidence="8">
    <location>
        <begin position="17"/>
        <end position="320"/>
    </location>
</feature>
<feature type="binding site" evidence="6">
    <location>
        <begin position="70"/>
        <end position="77"/>
    </location>
    <ligand>
        <name>substrate</name>
    </ligand>
</feature>
<evidence type="ECO:0000256" key="7">
    <source>
        <dbReference type="PIRSR" id="PIRSR613078-3"/>
    </source>
</evidence>
<dbReference type="OMA" id="MDDKHPY"/>
<evidence type="ECO:0000256" key="3">
    <source>
        <dbReference type="ARBA" id="ARBA00023152"/>
    </source>
</evidence>